<dbReference type="Gene3D" id="1.25.40.10">
    <property type="entry name" value="Tetratricopeptide repeat domain"/>
    <property type="match status" value="1"/>
</dbReference>
<keyword evidence="1" id="KW-0802">TPR repeat</keyword>
<sequence>MALISSCLLTLTACSSLSMGNLFSHYTAQHQSVYQDVKRGDYQAALNEQSNQAIGGDILDNLELGRIAWLAGDPAQSFTALQAGQKAVEKQQNKALISLSDTSDSIAALAVNENVNAYTPSDYELGFLHLYLGLNYIQRNDLEGALVEMRLANQVQEEAERVRQASLSKQKTALSEQGLSANIGQVLARYPTSEGLSGYQNAYLFFLSALLYQAQGNNNDAYVDLKRALAVAPTNPQVIAQTKALAQSLAIEDDLDLLRAYSQPVTQLKANQGRVIVIAEKGTVEALQGWQLSLPILSRSQGVNLYSVALPYYPQQRNSAPIQATLGNQSVDFSLLMDVNTMANYHLRERLPSLVFRQMIRLIAKTQISRQAGNGGFGLALNVWNALTEQPDTRSWQTLPAVVYSASQVLSEGKYPFSIAGQSFDIDVSAGETSLVILSNQAMGVHLLQKKLGKIQ</sequence>
<reference evidence="3" key="1">
    <citation type="submission" date="2024-07" db="EMBL/GenBank/DDBJ databases">
        <title>Genome Analysis of a Potential Novel Vibrio Species Secreting pH- and Thermo-stable Alginate Lyase and its Application in Producing Alginate Oligosaccharides.</title>
        <authorList>
            <person name="Huang H."/>
            <person name="Bao K."/>
        </authorList>
    </citation>
    <scope>NUCLEOTIDE SEQUENCE</scope>
    <source>
        <strain evidence="3">HB236076</strain>
    </source>
</reference>
<dbReference type="KEGG" id="vih:AB0763_05520"/>
<feature type="signal peptide" evidence="2">
    <location>
        <begin position="1"/>
        <end position="20"/>
    </location>
</feature>
<dbReference type="SUPFAM" id="SSF48452">
    <property type="entry name" value="TPR-like"/>
    <property type="match status" value="1"/>
</dbReference>
<dbReference type="InterPro" id="IPR019734">
    <property type="entry name" value="TPR_rpt"/>
</dbReference>
<keyword evidence="2" id="KW-0732">Signal</keyword>
<accession>A0AB39HH73</accession>
<dbReference type="EMBL" id="CP162601">
    <property type="protein sequence ID" value="XDK26099.1"/>
    <property type="molecule type" value="Genomic_DNA"/>
</dbReference>
<evidence type="ECO:0000256" key="2">
    <source>
        <dbReference type="SAM" id="SignalP"/>
    </source>
</evidence>
<dbReference type="InterPro" id="IPR011990">
    <property type="entry name" value="TPR-like_helical_dom_sf"/>
</dbReference>
<feature type="chain" id="PRO_5044299700" evidence="2">
    <location>
        <begin position="21"/>
        <end position="456"/>
    </location>
</feature>
<name>A0AB39HH73_9VIBR</name>
<proteinExistence type="predicted"/>
<dbReference type="RefSeq" id="WP_306101734.1">
    <property type="nucleotide sequence ID" value="NZ_CP162601.1"/>
</dbReference>
<protein>
    <submittedName>
        <fullName evidence="3">COG3014 family protein</fullName>
    </submittedName>
</protein>
<evidence type="ECO:0000256" key="1">
    <source>
        <dbReference type="PROSITE-ProRule" id="PRU00339"/>
    </source>
</evidence>
<organism evidence="3">
    <name type="scientific">Vibrio sp. HB236076</name>
    <dbReference type="NCBI Taxonomy" id="3232307"/>
    <lineage>
        <taxon>Bacteria</taxon>
        <taxon>Pseudomonadati</taxon>
        <taxon>Pseudomonadota</taxon>
        <taxon>Gammaproteobacteria</taxon>
        <taxon>Vibrionales</taxon>
        <taxon>Vibrionaceae</taxon>
        <taxon>Vibrio</taxon>
    </lineage>
</organism>
<feature type="repeat" description="TPR" evidence="1">
    <location>
        <begin position="202"/>
        <end position="235"/>
    </location>
</feature>
<gene>
    <name evidence="3" type="ORF">AB0763_05520</name>
</gene>
<dbReference type="AlphaFoldDB" id="A0AB39HH73"/>
<dbReference type="PROSITE" id="PS50005">
    <property type="entry name" value="TPR"/>
    <property type="match status" value="1"/>
</dbReference>
<evidence type="ECO:0000313" key="3">
    <source>
        <dbReference type="EMBL" id="XDK26099.1"/>
    </source>
</evidence>